<dbReference type="GO" id="GO:0016020">
    <property type="term" value="C:membrane"/>
    <property type="evidence" value="ECO:0007669"/>
    <property type="project" value="UniProtKB-SubCell"/>
</dbReference>
<dbReference type="InterPro" id="IPR001611">
    <property type="entry name" value="Leu-rich_rpt"/>
</dbReference>
<dbReference type="PANTHER" id="PTHR48053:SF164">
    <property type="entry name" value="LEUCINE-RICH REPEAT-CONTAINING N-TERMINAL PLANT-TYPE DOMAIN-CONTAINING PROTEIN"/>
    <property type="match status" value="1"/>
</dbReference>
<evidence type="ECO:0000313" key="5">
    <source>
        <dbReference type="Proteomes" id="UP001428341"/>
    </source>
</evidence>
<sequence length="142" mass="15600">MARILPYSTACIFDTFNSTRKLKLWQMKFQPGFEIYKSTLVLGPNNLSGLFPPSMFNISTITLSNLVGNQLTGYLPSTLGYSLLNLEFLALGINKLMGTIPNSITNASKLIGLDLSSNSFSGLIPNTYGSLRFLSELFLGFN</sequence>
<keyword evidence="5" id="KW-1185">Reference proteome</keyword>
<evidence type="ECO:0000256" key="3">
    <source>
        <dbReference type="ARBA" id="ARBA00023170"/>
    </source>
</evidence>
<evidence type="ECO:0000256" key="1">
    <source>
        <dbReference type="ARBA" id="ARBA00004479"/>
    </source>
</evidence>
<dbReference type="EMBL" id="JBCGBO010000005">
    <property type="protein sequence ID" value="KAK9199013.1"/>
    <property type="molecule type" value="Genomic_DNA"/>
</dbReference>
<dbReference type="SUPFAM" id="SSF52058">
    <property type="entry name" value="L domain-like"/>
    <property type="match status" value="1"/>
</dbReference>
<dbReference type="Proteomes" id="UP001428341">
    <property type="component" value="Unassembled WGS sequence"/>
</dbReference>
<dbReference type="PANTHER" id="PTHR48053">
    <property type="entry name" value="LEUCINE RICH REPEAT FAMILY PROTEIN, EXPRESSED"/>
    <property type="match status" value="1"/>
</dbReference>
<dbReference type="Pfam" id="PF00560">
    <property type="entry name" value="LRR_1"/>
    <property type="match status" value="1"/>
</dbReference>
<dbReference type="InterPro" id="IPR051716">
    <property type="entry name" value="Plant_RL_S/T_kinase"/>
</dbReference>
<organism evidence="4 5">
    <name type="scientific">Citrus x changshan-huyou</name>
    <dbReference type="NCBI Taxonomy" id="2935761"/>
    <lineage>
        <taxon>Eukaryota</taxon>
        <taxon>Viridiplantae</taxon>
        <taxon>Streptophyta</taxon>
        <taxon>Embryophyta</taxon>
        <taxon>Tracheophyta</taxon>
        <taxon>Spermatophyta</taxon>
        <taxon>Magnoliopsida</taxon>
        <taxon>eudicotyledons</taxon>
        <taxon>Gunneridae</taxon>
        <taxon>Pentapetalae</taxon>
        <taxon>rosids</taxon>
        <taxon>malvids</taxon>
        <taxon>Sapindales</taxon>
        <taxon>Rutaceae</taxon>
        <taxon>Aurantioideae</taxon>
        <taxon>Citrus</taxon>
    </lineage>
</organism>
<dbReference type="Gene3D" id="3.80.10.10">
    <property type="entry name" value="Ribonuclease Inhibitor"/>
    <property type="match status" value="1"/>
</dbReference>
<dbReference type="AlphaFoldDB" id="A0AAP0M5B1"/>
<keyword evidence="3" id="KW-0675">Receptor</keyword>
<proteinExistence type="predicted"/>
<evidence type="ECO:0000256" key="2">
    <source>
        <dbReference type="ARBA" id="ARBA00022729"/>
    </source>
</evidence>
<protein>
    <recommendedName>
        <fullName evidence="6">Non-specific serine/threonine protein kinase</fullName>
    </recommendedName>
</protein>
<evidence type="ECO:0000313" key="4">
    <source>
        <dbReference type="EMBL" id="KAK9199013.1"/>
    </source>
</evidence>
<reference evidence="4 5" key="1">
    <citation type="submission" date="2024-05" db="EMBL/GenBank/DDBJ databases">
        <title>Haplotype-resolved chromosome-level genome assembly of Huyou (Citrus changshanensis).</title>
        <authorList>
            <person name="Miao C."/>
            <person name="Chen W."/>
            <person name="Wu Y."/>
            <person name="Wang L."/>
            <person name="Zhao S."/>
            <person name="Grierson D."/>
            <person name="Xu C."/>
            <person name="Chen K."/>
        </authorList>
    </citation>
    <scope>NUCLEOTIDE SEQUENCE [LARGE SCALE GENOMIC DNA]</scope>
    <source>
        <strain evidence="4">01-14</strain>
        <tissue evidence="4">Leaf</tissue>
    </source>
</reference>
<dbReference type="InterPro" id="IPR032675">
    <property type="entry name" value="LRR_dom_sf"/>
</dbReference>
<comment type="caution">
    <text evidence="4">The sequence shown here is derived from an EMBL/GenBank/DDBJ whole genome shotgun (WGS) entry which is preliminary data.</text>
</comment>
<accession>A0AAP0M5B1</accession>
<gene>
    <name evidence="4" type="ORF">WN944_014200</name>
</gene>
<comment type="subcellular location">
    <subcellularLocation>
        <location evidence="1">Membrane</location>
        <topology evidence="1">Single-pass type I membrane protein</topology>
    </subcellularLocation>
</comment>
<evidence type="ECO:0008006" key="6">
    <source>
        <dbReference type="Google" id="ProtNLM"/>
    </source>
</evidence>
<name>A0AAP0M5B1_9ROSI</name>
<keyword evidence="2" id="KW-0732">Signal</keyword>